<name>A0ACB8DZ29_DERSI</name>
<dbReference type="EMBL" id="CM023470">
    <property type="protein sequence ID" value="KAH7979702.1"/>
    <property type="molecule type" value="Genomic_DNA"/>
</dbReference>
<accession>A0ACB8DZ29</accession>
<reference evidence="1" key="1">
    <citation type="submission" date="2020-05" db="EMBL/GenBank/DDBJ databases">
        <title>Large-scale comparative analyses of tick genomes elucidate their genetic diversity and vector capacities.</title>
        <authorList>
            <person name="Jia N."/>
            <person name="Wang J."/>
            <person name="Shi W."/>
            <person name="Du L."/>
            <person name="Sun Y."/>
            <person name="Zhan W."/>
            <person name="Jiang J."/>
            <person name="Wang Q."/>
            <person name="Zhang B."/>
            <person name="Ji P."/>
            <person name="Sakyi L.B."/>
            <person name="Cui X."/>
            <person name="Yuan T."/>
            <person name="Jiang B."/>
            <person name="Yang W."/>
            <person name="Lam T.T.-Y."/>
            <person name="Chang Q."/>
            <person name="Ding S."/>
            <person name="Wang X."/>
            <person name="Zhu J."/>
            <person name="Ruan X."/>
            <person name="Zhao L."/>
            <person name="Wei J."/>
            <person name="Que T."/>
            <person name="Du C."/>
            <person name="Cheng J."/>
            <person name="Dai P."/>
            <person name="Han X."/>
            <person name="Huang E."/>
            <person name="Gao Y."/>
            <person name="Liu J."/>
            <person name="Shao H."/>
            <person name="Ye R."/>
            <person name="Li L."/>
            <person name="Wei W."/>
            <person name="Wang X."/>
            <person name="Wang C."/>
            <person name="Yang T."/>
            <person name="Huo Q."/>
            <person name="Li W."/>
            <person name="Guo W."/>
            <person name="Chen H."/>
            <person name="Zhou L."/>
            <person name="Ni X."/>
            <person name="Tian J."/>
            <person name="Zhou Y."/>
            <person name="Sheng Y."/>
            <person name="Liu T."/>
            <person name="Pan Y."/>
            <person name="Xia L."/>
            <person name="Li J."/>
            <person name="Zhao F."/>
            <person name="Cao W."/>
        </authorList>
    </citation>
    <scope>NUCLEOTIDE SEQUENCE</scope>
    <source>
        <strain evidence="1">Dsil-2018</strain>
    </source>
</reference>
<comment type="caution">
    <text evidence="1">The sequence shown here is derived from an EMBL/GenBank/DDBJ whole genome shotgun (WGS) entry which is preliminary data.</text>
</comment>
<keyword evidence="2" id="KW-1185">Reference proteome</keyword>
<organism evidence="1 2">
    <name type="scientific">Dermacentor silvarum</name>
    <name type="common">Tick</name>
    <dbReference type="NCBI Taxonomy" id="543639"/>
    <lineage>
        <taxon>Eukaryota</taxon>
        <taxon>Metazoa</taxon>
        <taxon>Ecdysozoa</taxon>
        <taxon>Arthropoda</taxon>
        <taxon>Chelicerata</taxon>
        <taxon>Arachnida</taxon>
        <taxon>Acari</taxon>
        <taxon>Parasitiformes</taxon>
        <taxon>Ixodida</taxon>
        <taxon>Ixodoidea</taxon>
        <taxon>Ixodidae</taxon>
        <taxon>Rhipicephalinae</taxon>
        <taxon>Dermacentor</taxon>
    </lineage>
</organism>
<protein>
    <submittedName>
        <fullName evidence="1">Uncharacterized protein</fullName>
    </submittedName>
</protein>
<proteinExistence type="predicted"/>
<evidence type="ECO:0000313" key="1">
    <source>
        <dbReference type="EMBL" id="KAH7979702.1"/>
    </source>
</evidence>
<dbReference type="Proteomes" id="UP000821865">
    <property type="component" value="Chromosome 1"/>
</dbReference>
<evidence type="ECO:0000313" key="2">
    <source>
        <dbReference type="Proteomes" id="UP000821865"/>
    </source>
</evidence>
<sequence>MAQVCHRAAIGNDDRRCEFCSKLFTQRKNILQHIRNIHKVAMDVKKLVKCDVCGTAVPTMEKYSEHHIAAHNFDAEYAHMAFRNDKEFHGWKAEEEASQNCWFVLPRGLKKLASGDTRIHYYCNRSGEARKKEGHNREKSQGSCRSGKVCLSFITVTKEDSTQSRTPEGTTIKVRYQRTHYGHKAEIQHLRMSDKEKISIAEDLERGVPMKTILKRIRTSVAAKLRPMHLAERSTLHNIKRQFSLAAPERCHANDAVSVDTWVLAMKEKGEALVRLYKVQGAVDPCGTFSSADFALVLMTEPQRELLKELGPAETVCLDSTHGTTGYQFELSTLLVLMK</sequence>
<gene>
    <name evidence="1" type="ORF">HPB49_010636</name>
</gene>